<dbReference type="EMBL" id="JBHTAP010000001">
    <property type="protein sequence ID" value="MFC7236447.1"/>
    <property type="molecule type" value="Genomic_DNA"/>
</dbReference>
<reference evidence="1 2" key="1">
    <citation type="journal article" date="2019" name="Int. J. Syst. Evol. Microbiol.">
        <title>The Global Catalogue of Microorganisms (GCM) 10K type strain sequencing project: providing services to taxonomists for standard genome sequencing and annotation.</title>
        <authorList>
            <consortium name="The Broad Institute Genomics Platform"/>
            <consortium name="The Broad Institute Genome Sequencing Center for Infectious Disease"/>
            <person name="Wu L."/>
            <person name="Ma J."/>
        </authorList>
    </citation>
    <scope>NUCLEOTIDE SEQUENCE [LARGE SCALE GENOMIC DNA]</scope>
    <source>
        <strain evidence="1 2">DT85</strain>
    </source>
</reference>
<dbReference type="RefSeq" id="WP_276234603.1">
    <property type="nucleotide sequence ID" value="NZ_CP119802.1"/>
</dbReference>
<accession>A0ABD5ZSN0</accession>
<dbReference type="AlphaFoldDB" id="A0ABD5ZSN0"/>
<evidence type="ECO:0000313" key="1">
    <source>
        <dbReference type="EMBL" id="MFC7236447.1"/>
    </source>
</evidence>
<dbReference type="GeneID" id="79268168"/>
<gene>
    <name evidence="1" type="ORF">ACFQJ4_14115</name>
</gene>
<comment type="caution">
    <text evidence="1">The sequence shown here is derived from an EMBL/GenBank/DDBJ whole genome shotgun (WGS) entry which is preliminary data.</text>
</comment>
<dbReference type="Proteomes" id="UP001596398">
    <property type="component" value="Unassembled WGS sequence"/>
</dbReference>
<organism evidence="1 2">
    <name type="scientific">Halosegnis marinus</name>
    <dbReference type="NCBI Taxonomy" id="3034023"/>
    <lineage>
        <taxon>Archaea</taxon>
        <taxon>Methanobacteriati</taxon>
        <taxon>Methanobacteriota</taxon>
        <taxon>Stenosarchaea group</taxon>
        <taxon>Halobacteria</taxon>
        <taxon>Halobacteriales</taxon>
        <taxon>Natronomonadaceae</taxon>
        <taxon>Halosegnis</taxon>
    </lineage>
</organism>
<protein>
    <submittedName>
        <fullName evidence="1">Uncharacterized protein</fullName>
    </submittedName>
</protein>
<proteinExistence type="predicted"/>
<keyword evidence="2" id="KW-1185">Reference proteome</keyword>
<name>A0ABD5ZSN0_9EURY</name>
<sequence length="205" mass="23038">MEYLAFALAWPRFIDAPLRPAKRRALVEHVAPAFDALRDDGTLAHWSHTFWGTDDLGTKVVRVVAGTEDATAAADAVREAFADFEEGTDYRVEAPYDPERFRGFWGGELETWLAARAHLSTLAVAAVEERLGESYEWHRRQNRPGHVWANQLGLTYMDEAAAYQRLALGYFDRVPMEGASEEQRAAFDAVREHMEAAADALPDVK</sequence>
<evidence type="ECO:0000313" key="2">
    <source>
        <dbReference type="Proteomes" id="UP001596398"/>
    </source>
</evidence>